<dbReference type="RefSeq" id="WP_138645638.1">
    <property type="nucleotide sequence ID" value="NZ_VCKW01000062.1"/>
</dbReference>
<evidence type="ECO:0000313" key="2">
    <source>
        <dbReference type="Proteomes" id="UP000309174"/>
    </source>
</evidence>
<organism evidence="1 2">
    <name type="scientific">Actinomadura soli</name>
    <dbReference type="NCBI Taxonomy" id="2508997"/>
    <lineage>
        <taxon>Bacteria</taxon>
        <taxon>Bacillati</taxon>
        <taxon>Actinomycetota</taxon>
        <taxon>Actinomycetes</taxon>
        <taxon>Streptosporangiales</taxon>
        <taxon>Thermomonosporaceae</taxon>
        <taxon>Actinomadura</taxon>
    </lineage>
</organism>
<dbReference type="OrthoDB" id="4338055at2"/>
<sequence>MLDQRTLRVELEHRVARAQRAWPRGDADAGAIAVLRDFTPAAFAASAVAFAAEAAPQARAQWYAAFTRTIFLAGDPRNLSSRFRPDHLSEDGSIAWYGPGPLEHHKPLRRMLRPLQGTVDLAGLGSQHVPLTARDGAIAHLRIAVQGLTLQGYLVHVSHLLTEAVLDGLLTTVGALEIEHVPKLPDDLGPYHALRVSADPQTPDRLRAYAALSVGRRS</sequence>
<accession>A0A5C4JCE1</accession>
<keyword evidence="2" id="KW-1185">Reference proteome</keyword>
<proteinExistence type="predicted"/>
<evidence type="ECO:0000313" key="1">
    <source>
        <dbReference type="EMBL" id="TMR01576.1"/>
    </source>
</evidence>
<protein>
    <submittedName>
        <fullName evidence="1">Uncharacterized protein</fullName>
    </submittedName>
</protein>
<dbReference type="Pfam" id="PF19680">
    <property type="entry name" value="DUF6182"/>
    <property type="match status" value="1"/>
</dbReference>
<reference evidence="1 2" key="1">
    <citation type="submission" date="2019-05" db="EMBL/GenBank/DDBJ databases">
        <title>Draft genome sequence of Actinomadura sp. 14C53.</title>
        <authorList>
            <person name="Saricaoglu S."/>
            <person name="Isik K."/>
        </authorList>
    </citation>
    <scope>NUCLEOTIDE SEQUENCE [LARGE SCALE GENOMIC DNA]</scope>
    <source>
        <strain evidence="1 2">14C53</strain>
    </source>
</reference>
<comment type="caution">
    <text evidence="1">The sequence shown here is derived from an EMBL/GenBank/DDBJ whole genome shotgun (WGS) entry which is preliminary data.</text>
</comment>
<dbReference type="EMBL" id="VCKW01000062">
    <property type="protein sequence ID" value="TMR01576.1"/>
    <property type="molecule type" value="Genomic_DNA"/>
</dbReference>
<name>A0A5C4JCE1_9ACTN</name>
<gene>
    <name evidence="1" type="ORF">ETD83_14470</name>
</gene>
<dbReference type="AlphaFoldDB" id="A0A5C4JCE1"/>
<dbReference type="Proteomes" id="UP000309174">
    <property type="component" value="Unassembled WGS sequence"/>
</dbReference>
<dbReference type="InterPro" id="IPR045754">
    <property type="entry name" value="DUF6182"/>
</dbReference>